<proteinExistence type="predicted"/>
<organism evidence="1 2">
    <name type="scientific">Actinoplanes subglobosus</name>
    <dbReference type="NCBI Taxonomy" id="1547892"/>
    <lineage>
        <taxon>Bacteria</taxon>
        <taxon>Bacillati</taxon>
        <taxon>Actinomycetota</taxon>
        <taxon>Actinomycetes</taxon>
        <taxon>Micromonosporales</taxon>
        <taxon>Micromonosporaceae</taxon>
        <taxon>Actinoplanes</taxon>
    </lineage>
</organism>
<dbReference type="RefSeq" id="WP_378072829.1">
    <property type="nucleotide sequence ID" value="NZ_JBHSBL010000029.1"/>
</dbReference>
<dbReference type="EMBL" id="JBHSBL010000029">
    <property type="protein sequence ID" value="MFC4071958.1"/>
    <property type="molecule type" value="Genomic_DNA"/>
</dbReference>
<evidence type="ECO:0000313" key="1">
    <source>
        <dbReference type="EMBL" id="MFC4071958.1"/>
    </source>
</evidence>
<evidence type="ECO:0000313" key="2">
    <source>
        <dbReference type="Proteomes" id="UP001595867"/>
    </source>
</evidence>
<reference evidence="2" key="1">
    <citation type="journal article" date="2019" name="Int. J. Syst. Evol. Microbiol.">
        <title>The Global Catalogue of Microorganisms (GCM) 10K type strain sequencing project: providing services to taxonomists for standard genome sequencing and annotation.</title>
        <authorList>
            <consortium name="The Broad Institute Genomics Platform"/>
            <consortium name="The Broad Institute Genome Sequencing Center for Infectious Disease"/>
            <person name="Wu L."/>
            <person name="Ma J."/>
        </authorList>
    </citation>
    <scope>NUCLEOTIDE SEQUENCE [LARGE SCALE GENOMIC DNA]</scope>
    <source>
        <strain evidence="2">TBRC 5832</strain>
    </source>
</reference>
<gene>
    <name evidence="1" type="ORF">ACFO0C_44090</name>
</gene>
<protein>
    <submittedName>
        <fullName evidence="1">Uncharacterized protein</fullName>
    </submittedName>
</protein>
<dbReference type="Proteomes" id="UP001595867">
    <property type="component" value="Unassembled WGS sequence"/>
</dbReference>
<name>A0ABV8J5Q5_9ACTN</name>
<accession>A0ABV8J5Q5</accession>
<comment type="caution">
    <text evidence="1">The sequence shown here is derived from an EMBL/GenBank/DDBJ whole genome shotgun (WGS) entry which is preliminary data.</text>
</comment>
<sequence length="120" mass="13267">MDQRLDRIEEALEKLRRWKTILPKLEYESARTAAAADGLTVTEWVSRAIVEKARQEAIRDGQRGGARMEAIPIAPAVHRILTVQADAEMVKPWALAARYIRDGVEATAARTATTDADPSA</sequence>
<keyword evidence="2" id="KW-1185">Reference proteome</keyword>